<evidence type="ECO:0000313" key="1">
    <source>
        <dbReference type="EMBL" id="KAF8472225.1"/>
    </source>
</evidence>
<proteinExistence type="predicted"/>
<dbReference type="Proteomes" id="UP000759537">
    <property type="component" value="Unassembled WGS sequence"/>
</dbReference>
<reference evidence="1" key="1">
    <citation type="submission" date="2019-10" db="EMBL/GenBank/DDBJ databases">
        <authorList>
            <consortium name="DOE Joint Genome Institute"/>
            <person name="Kuo A."/>
            <person name="Miyauchi S."/>
            <person name="Kiss E."/>
            <person name="Drula E."/>
            <person name="Kohler A."/>
            <person name="Sanchez-Garcia M."/>
            <person name="Andreopoulos B."/>
            <person name="Barry K.W."/>
            <person name="Bonito G."/>
            <person name="Buee M."/>
            <person name="Carver A."/>
            <person name="Chen C."/>
            <person name="Cichocki N."/>
            <person name="Clum A."/>
            <person name="Culley D."/>
            <person name="Crous P.W."/>
            <person name="Fauchery L."/>
            <person name="Girlanda M."/>
            <person name="Hayes R."/>
            <person name="Keri Z."/>
            <person name="LaButti K."/>
            <person name="Lipzen A."/>
            <person name="Lombard V."/>
            <person name="Magnuson J."/>
            <person name="Maillard F."/>
            <person name="Morin E."/>
            <person name="Murat C."/>
            <person name="Nolan M."/>
            <person name="Ohm R."/>
            <person name="Pangilinan J."/>
            <person name="Pereira M."/>
            <person name="Perotto S."/>
            <person name="Peter M."/>
            <person name="Riley R."/>
            <person name="Sitrit Y."/>
            <person name="Stielow B."/>
            <person name="Szollosi G."/>
            <person name="Zifcakova L."/>
            <person name="Stursova M."/>
            <person name="Spatafora J.W."/>
            <person name="Tedersoo L."/>
            <person name="Vaario L.-M."/>
            <person name="Yamada A."/>
            <person name="Yan M."/>
            <person name="Wang P."/>
            <person name="Xu J."/>
            <person name="Bruns T."/>
            <person name="Baldrian P."/>
            <person name="Vilgalys R."/>
            <person name="Henrissat B."/>
            <person name="Grigoriev I.V."/>
            <person name="Hibbett D."/>
            <person name="Nagy L.G."/>
            <person name="Martin F.M."/>
        </authorList>
    </citation>
    <scope>NUCLEOTIDE SEQUENCE</scope>
    <source>
        <strain evidence="1">Prilba</strain>
    </source>
</reference>
<organism evidence="1 2">
    <name type="scientific">Russula ochroleuca</name>
    <dbReference type="NCBI Taxonomy" id="152965"/>
    <lineage>
        <taxon>Eukaryota</taxon>
        <taxon>Fungi</taxon>
        <taxon>Dikarya</taxon>
        <taxon>Basidiomycota</taxon>
        <taxon>Agaricomycotina</taxon>
        <taxon>Agaricomycetes</taxon>
        <taxon>Russulales</taxon>
        <taxon>Russulaceae</taxon>
        <taxon>Russula</taxon>
    </lineage>
</organism>
<sequence length="493" mass="55459">MALMAGVSEGSTMQPTIVPSLEKSPEQSIRGKNEQNTTIEMLSEDTLLEIFDFYRLDSMKQFRGRPWKWHRLVHVCKRWRYVITVSPRRLGLQILCRSGAPIESTLDSWPTLPLVVRYKGPKSKYLHNNIIVALRRPARVCEIDLVLTRSLIGSIVEVMQEPFQTLECIRITVNNATEPPVPFREPFLGGSAPRLREIKLDGIAFPFPTVRQLLSSTADNLVQLCLSNIPNTGYFSPDVLVTSLSSLVQLKELNVDFHSPASRPPGGTYPPSQRVIIPSLSTLSFHGASEYLEEFVAQVDFPALTYINIEFFSQLIFHIPQFSQFISRVNALKSPTEVMVTPAAEIITLFFIQQGEHRVFLGECFLGVSCEQLDWQLSFVTQVLSQLSPLPSSVDSLTINKPHKMPTGEEDVSSTQWVELFRPFTHVRTVHVFEQLVPDVVDALATEDMATGVLPKLARFYLKGYRKSPSVAKAAEKFVAARKHSGRTVSLFN</sequence>
<dbReference type="OrthoDB" id="3365698at2759"/>
<dbReference type="SUPFAM" id="SSF52047">
    <property type="entry name" value="RNI-like"/>
    <property type="match status" value="1"/>
</dbReference>
<dbReference type="AlphaFoldDB" id="A0A9P5JYI7"/>
<dbReference type="EMBL" id="WHVB01000021">
    <property type="protein sequence ID" value="KAF8472225.1"/>
    <property type="molecule type" value="Genomic_DNA"/>
</dbReference>
<accession>A0A9P5JYI7</accession>
<name>A0A9P5JYI7_9AGAM</name>
<reference evidence="1" key="2">
    <citation type="journal article" date="2020" name="Nat. Commun.">
        <title>Large-scale genome sequencing of mycorrhizal fungi provides insights into the early evolution of symbiotic traits.</title>
        <authorList>
            <person name="Miyauchi S."/>
            <person name="Kiss E."/>
            <person name="Kuo A."/>
            <person name="Drula E."/>
            <person name="Kohler A."/>
            <person name="Sanchez-Garcia M."/>
            <person name="Morin E."/>
            <person name="Andreopoulos B."/>
            <person name="Barry K.W."/>
            <person name="Bonito G."/>
            <person name="Buee M."/>
            <person name="Carver A."/>
            <person name="Chen C."/>
            <person name="Cichocki N."/>
            <person name="Clum A."/>
            <person name="Culley D."/>
            <person name="Crous P.W."/>
            <person name="Fauchery L."/>
            <person name="Girlanda M."/>
            <person name="Hayes R.D."/>
            <person name="Keri Z."/>
            <person name="LaButti K."/>
            <person name="Lipzen A."/>
            <person name="Lombard V."/>
            <person name="Magnuson J."/>
            <person name="Maillard F."/>
            <person name="Murat C."/>
            <person name="Nolan M."/>
            <person name="Ohm R.A."/>
            <person name="Pangilinan J."/>
            <person name="Pereira M.F."/>
            <person name="Perotto S."/>
            <person name="Peter M."/>
            <person name="Pfister S."/>
            <person name="Riley R."/>
            <person name="Sitrit Y."/>
            <person name="Stielow J.B."/>
            <person name="Szollosi G."/>
            <person name="Zifcakova L."/>
            <person name="Stursova M."/>
            <person name="Spatafora J.W."/>
            <person name="Tedersoo L."/>
            <person name="Vaario L.M."/>
            <person name="Yamada A."/>
            <person name="Yan M."/>
            <person name="Wang P."/>
            <person name="Xu J."/>
            <person name="Bruns T."/>
            <person name="Baldrian P."/>
            <person name="Vilgalys R."/>
            <person name="Dunand C."/>
            <person name="Henrissat B."/>
            <person name="Grigoriev I.V."/>
            <person name="Hibbett D."/>
            <person name="Nagy L.G."/>
            <person name="Martin F.M."/>
        </authorList>
    </citation>
    <scope>NUCLEOTIDE SEQUENCE</scope>
    <source>
        <strain evidence="1">Prilba</strain>
    </source>
</reference>
<comment type="caution">
    <text evidence="1">The sequence shown here is derived from an EMBL/GenBank/DDBJ whole genome shotgun (WGS) entry which is preliminary data.</text>
</comment>
<evidence type="ECO:0000313" key="2">
    <source>
        <dbReference type="Proteomes" id="UP000759537"/>
    </source>
</evidence>
<protein>
    <recommendedName>
        <fullName evidence="3">F-box domain-containing protein</fullName>
    </recommendedName>
</protein>
<evidence type="ECO:0008006" key="3">
    <source>
        <dbReference type="Google" id="ProtNLM"/>
    </source>
</evidence>
<keyword evidence="2" id="KW-1185">Reference proteome</keyword>
<gene>
    <name evidence="1" type="ORF">DFH94DRAFT_192360</name>
</gene>